<evidence type="ECO:0000256" key="2">
    <source>
        <dbReference type="ARBA" id="ARBA00022801"/>
    </source>
</evidence>
<protein>
    <submittedName>
        <fullName evidence="4">Acetyl-hydrolase</fullName>
        <ecNumber evidence="4">3.1.1.-</ecNumber>
    </submittedName>
</protein>
<gene>
    <name evidence="4" type="primary">bah</name>
    <name evidence="4" type="ORF">SBRY_30557</name>
</gene>
<dbReference type="InterPro" id="IPR029058">
    <property type="entry name" value="AB_hydrolase_fold"/>
</dbReference>
<evidence type="ECO:0000313" key="4">
    <source>
        <dbReference type="EMBL" id="CAG7641625.1"/>
    </source>
</evidence>
<dbReference type="Gene3D" id="3.40.50.1820">
    <property type="entry name" value="alpha/beta hydrolase"/>
    <property type="match status" value="1"/>
</dbReference>
<dbReference type="InterPro" id="IPR002168">
    <property type="entry name" value="Lipase_GDXG_HIS_AS"/>
</dbReference>
<dbReference type="InterPro" id="IPR013094">
    <property type="entry name" value="AB_hydrolase_3"/>
</dbReference>
<comment type="caution">
    <text evidence="4">The sequence shown here is derived from an EMBL/GenBank/DDBJ whole genome shotgun (WGS) entry which is preliminary data.</text>
</comment>
<dbReference type="AlphaFoldDB" id="A0A9W4H184"/>
<reference evidence="4" key="1">
    <citation type="submission" date="2021-06" db="EMBL/GenBank/DDBJ databases">
        <authorList>
            <person name="Arsene-Ploetze F."/>
        </authorList>
    </citation>
    <scope>NUCLEOTIDE SEQUENCE</scope>
    <source>
        <strain evidence="4">SBRY1</strain>
    </source>
</reference>
<dbReference type="SUPFAM" id="SSF53474">
    <property type="entry name" value="alpha/beta-Hydrolases"/>
    <property type="match status" value="1"/>
</dbReference>
<dbReference type="Pfam" id="PF07859">
    <property type="entry name" value="Abhydrolase_3"/>
    <property type="match status" value="1"/>
</dbReference>
<evidence type="ECO:0000313" key="5">
    <source>
        <dbReference type="Proteomes" id="UP001153328"/>
    </source>
</evidence>
<proteinExistence type="inferred from homology"/>
<dbReference type="PROSITE" id="PS01173">
    <property type="entry name" value="LIPASE_GDXG_HIS"/>
    <property type="match status" value="1"/>
</dbReference>
<dbReference type="InterPro" id="IPR050300">
    <property type="entry name" value="GDXG_lipolytic_enzyme"/>
</dbReference>
<dbReference type="EMBL" id="CAJVAX010000017">
    <property type="protein sequence ID" value="CAG7641625.1"/>
    <property type="molecule type" value="Genomic_DNA"/>
</dbReference>
<keyword evidence="2 4" id="KW-0378">Hydrolase</keyword>
<evidence type="ECO:0000256" key="1">
    <source>
        <dbReference type="ARBA" id="ARBA00010515"/>
    </source>
</evidence>
<sequence>MASAQSAAVAAIYRTWLAGPAEGDPIHDQRQWDVLTSEPGGVDYQEAEVAGSTAWWVTPHDSDRDRVLFCVHGGGFVSGSVHTHRRMFAHLAKAAGVRALVVGYPLLPQGAHPVALDTVFASYKALLATGVRPEHIALAGDSAAAVALFGLQLRARDEGLPLPAATMPISPWVDMEVTGGTMETNREVEALFNQPWVAQMAAGYLNGTSPRDPYVNALYADLTGFGPLYIQVGGHEVLLDDSRRLAEHAEKAGVEVRLDVFPEMQHTFQMMAGRAPEADDAIARLAAWVRPLLGL</sequence>
<dbReference type="PANTHER" id="PTHR48081">
    <property type="entry name" value="AB HYDROLASE SUPERFAMILY PROTEIN C4A8.06C"/>
    <property type="match status" value="1"/>
</dbReference>
<dbReference type="RefSeq" id="WP_205042903.1">
    <property type="nucleotide sequence ID" value="NZ_CAJVAX010000017.1"/>
</dbReference>
<comment type="similarity">
    <text evidence="1">Belongs to the 'GDXG' lipolytic enzyme family.</text>
</comment>
<accession>A0A9W4H184</accession>
<name>A0A9W4H184_9ACTN</name>
<dbReference type="Proteomes" id="UP001153328">
    <property type="component" value="Unassembled WGS sequence"/>
</dbReference>
<keyword evidence="5" id="KW-1185">Reference proteome</keyword>
<evidence type="ECO:0000259" key="3">
    <source>
        <dbReference type="Pfam" id="PF07859"/>
    </source>
</evidence>
<feature type="domain" description="Alpha/beta hydrolase fold-3" evidence="3">
    <location>
        <begin position="69"/>
        <end position="269"/>
    </location>
</feature>
<organism evidence="4 5">
    <name type="scientific">Actinacidiphila bryophytorum</name>
    <dbReference type="NCBI Taxonomy" id="1436133"/>
    <lineage>
        <taxon>Bacteria</taxon>
        <taxon>Bacillati</taxon>
        <taxon>Actinomycetota</taxon>
        <taxon>Actinomycetes</taxon>
        <taxon>Kitasatosporales</taxon>
        <taxon>Streptomycetaceae</taxon>
        <taxon>Actinacidiphila</taxon>
    </lineage>
</organism>
<dbReference type="GO" id="GO:0004806">
    <property type="term" value="F:triacylglycerol lipase activity"/>
    <property type="evidence" value="ECO:0007669"/>
    <property type="project" value="TreeGrafter"/>
</dbReference>
<dbReference type="EC" id="3.1.1.-" evidence="4"/>
<dbReference type="PANTHER" id="PTHR48081:SF30">
    <property type="entry name" value="ACETYL-HYDROLASE LIPR-RELATED"/>
    <property type="match status" value="1"/>
</dbReference>